<proteinExistence type="predicted"/>
<reference evidence="2 3" key="1">
    <citation type="journal article" date="2014" name="Int. J. Syst. Evol. Microbiol.">
        <title>Lysinibacillus halotolerans sp. nov., isolated from saline-alkaline soil.</title>
        <authorList>
            <person name="Kong D."/>
            <person name="Wang Y."/>
            <person name="Zhao B."/>
            <person name="Li Y."/>
            <person name="Song J."/>
            <person name="Zhai Y."/>
            <person name="Zhang C."/>
            <person name="Wang H."/>
            <person name="Chen X."/>
            <person name="Zhao B."/>
            <person name="Ruan Z."/>
        </authorList>
    </citation>
    <scope>NUCLEOTIDE SEQUENCE [LARGE SCALE GENOMIC DNA]</scope>
    <source>
        <strain evidence="2 3">MCCC 1A12703</strain>
    </source>
</reference>
<evidence type="ECO:0000256" key="1">
    <source>
        <dbReference type="SAM" id="Phobius"/>
    </source>
</evidence>
<gene>
    <name evidence="2" type="ORF">EC501_05660</name>
</gene>
<dbReference type="RefSeq" id="WP_122971325.1">
    <property type="nucleotide sequence ID" value="NZ_RHLQ01000009.1"/>
</dbReference>
<name>A0A3M8HD70_9BACI</name>
<comment type="caution">
    <text evidence="2">The sequence shown here is derived from an EMBL/GenBank/DDBJ whole genome shotgun (WGS) entry which is preliminary data.</text>
</comment>
<protein>
    <submittedName>
        <fullName evidence="2">Uncharacterized protein</fullName>
    </submittedName>
</protein>
<dbReference type="EMBL" id="RHLQ01000009">
    <property type="protein sequence ID" value="RND00260.1"/>
    <property type="molecule type" value="Genomic_DNA"/>
</dbReference>
<feature type="transmembrane region" description="Helical" evidence="1">
    <location>
        <begin position="122"/>
        <end position="141"/>
    </location>
</feature>
<evidence type="ECO:0000313" key="3">
    <source>
        <dbReference type="Proteomes" id="UP000279909"/>
    </source>
</evidence>
<sequence length="556" mass="64987">MDWSLSLLNTPPKVLTDSLGDLINAIGISNINDRHVKTVITTIISSLTIIISLLSAIYVFTSREQKSVSPSASTNNRKNELLIFVVCLMLFNIFFGFLIISTYTGQLNNQNYRDSLQITKEVFWNVIILCIGLVLLLHYIIKFIRYLFRTMSLDNMLVDSINHASKLFDTILSMDRDIKFEDYLDKLYRKFHFSLESVYQNLKFVADNDMNKEFEENIEKFKKMFNKLKVMDRKGFQASTRLLKEEPEKIIPLYHSAIRSNLSLIGNLLKNKQYNKAKMAISLYFNLYIDNDHLLVKIFKISLHDLVDVIDLEDEKQLLIFLEGLSRLPEEQTLITYKYLLMKLITNDQIKSITNIVYDYDVKDNRNKTSLLVILLQGLVKSIEISNYEITGFLVKYLVTNYSGRDLNRGLLILKNNKTAFTKVLEYERNIEGISENDVFTMKINEETFEYCFKKATILLFGQHLFSVKSNLWFVNKWDSQGNEIKLKSEFNNCTYSEYIINKIIKASNKYGLLFFDDILVMKKIYQEIGVPYPKVENNKNATNLFRFRIKKPQKS</sequence>
<dbReference type="AlphaFoldDB" id="A0A3M8HD70"/>
<keyword evidence="1" id="KW-1133">Transmembrane helix</keyword>
<dbReference type="Proteomes" id="UP000279909">
    <property type="component" value="Unassembled WGS sequence"/>
</dbReference>
<feature type="transmembrane region" description="Helical" evidence="1">
    <location>
        <begin position="81"/>
        <end position="102"/>
    </location>
</feature>
<keyword evidence="1" id="KW-0472">Membrane</keyword>
<dbReference type="OrthoDB" id="2966207at2"/>
<accession>A0A3M8HD70</accession>
<evidence type="ECO:0000313" key="2">
    <source>
        <dbReference type="EMBL" id="RND00260.1"/>
    </source>
</evidence>
<keyword evidence="3" id="KW-1185">Reference proteome</keyword>
<feature type="transmembrane region" description="Helical" evidence="1">
    <location>
        <begin position="39"/>
        <end position="60"/>
    </location>
</feature>
<organism evidence="2 3">
    <name type="scientific">Lysinibacillus halotolerans</name>
    <dbReference type="NCBI Taxonomy" id="1368476"/>
    <lineage>
        <taxon>Bacteria</taxon>
        <taxon>Bacillati</taxon>
        <taxon>Bacillota</taxon>
        <taxon>Bacilli</taxon>
        <taxon>Bacillales</taxon>
        <taxon>Bacillaceae</taxon>
        <taxon>Lysinibacillus</taxon>
    </lineage>
</organism>
<keyword evidence="1" id="KW-0812">Transmembrane</keyword>